<feature type="compositionally biased region" description="Polar residues" evidence="8">
    <location>
        <begin position="777"/>
        <end position="788"/>
    </location>
</feature>
<feature type="compositionally biased region" description="Basic and acidic residues" evidence="8">
    <location>
        <begin position="1177"/>
        <end position="1189"/>
    </location>
</feature>
<keyword evidence="4" id="KW-0233">DNA recombination</keyword>
<keyword evidence="3" id="KW-0227">DNA damage</keyword>
<dbReference type="CDD" id="cd22999">
    <property type="entry name" value="SAP_SLX4"/>
    <property type="match status" value="1"/>
</dbReference>
<dbReference type="Proteomes" id="UP000075809">
    <property type="component" value="Unassembled WGS sequence"/>
</dbReference>
<dbReference type="Pfam" id="PF09494">
    <property type="entry name" value="Slx4"/>
    <property type="match status" value="1"/>
</dbReference>
<feature type="region of interest" description="Disordered" evidence="8">
    <location>
        <begin position="770"/>
        <end position="807"/>
    </location>
</feature>
<protein>
    <recommendedName>
        <fullName evidence="7">Structure-specific endonuclease subunit SLX4</fullName>
    </recommendedName>
</protein>
<keyword evidence="9" id="KW-0255">Endonuclease</keyword>
<evidence type="ECO:0000256" key="7">
    <source>
        <dbReference type="ARBA" id="ARBA00029496"/>
    </source>
</evidence>
<reference evidence="9 10" key="1">
    <citation type="submission" date="2015-09" db="EMBL/GenBank/DDBJ databases">
        <title>Trachymyrmex zeteki WGS genome.</title>
        <authorList>
            <person name="Nygaard S."/>
            <person name="Hu H."/>
            <person name="Boomsma J."/>
            <person name="Zhang G."/>
        </authorList>
    </citation>
    <scope>NUCLEOTIDE SEQUENCE [LARGE SCALE GENOMIC DNA]</scope>
    <source>
        <strain evidence="9">Tzet28-1</strain>
        <tissue evidence="9">Whole body</tissue>
    </source>
</reference>
<comment type="similarity">
    <text evidence="2">Belongs to the SLX4 family.</text>
</comment>
<evidence type="ECO:0000256" key="4">
    <source>
        <dbReference type="ARBA" id="ARBA00023172"/>
    </source>
</evidence>
<dbReference type="GO" id="GO:0000712">
    <property type="term" value="P:resolution of meiotic recombination intermediates"/>
    <property type="evidence" value="ECO:0007669"/>
    <property type="project" value="TreeGrafter"/>
</dbReference>
<dbReference type="GO" id="GO:0033557">
    <property type="term" value="C:Slx1-Slx4 complex"/>
    <property type="evidence" value="ECO:0007669"/>
    <property type="project" value="InterPro"/>
</dbReference>
<dbReference type="PANTHER" id="PTHR21541">
    <property type="entry name" value="BTB POZ DOMAIN CONTAINING 12"/>
    <property type="match status" value="1"/>
</dbReference>
<evidence type="ECO:0000256" key="1">
    <source>
        <dbReference type="ARBA" id="ARBA00004123"/>
    </source>
</evidence>
<evidence type="ECO:0000256" key="2">
    <source>
        <dbReference type="ARBA" id="ARBA00006661"/>
    </source>
</evidence>
<dbReference type="STRING" id="64791.A0A151XGW3"/>
<feature type="region of interest" description="Disordered" evidence="8">
    <location>
        <begin position="15"/>
        <end position="53"/>
    </location>
</feature>
<dbReference type="PANTHER" id="PTHR21541:SF3">
    <property type="entry name" value="STRUCTURE-SPECIFIC ENDONUCLEASE SUBUNIT SLX4"/>
    <property type="match status" value="1"/>
</dbReference>
<keyword evidence="10" id="KW-1185">Reference proteome</keyword>
<evidence type="ECO:0000313" key="10">
    <source>
        <dbReference type="Proteomes" id="UP000075809"/>
    </source>
</evidence>
<evidence type="ECO:0000313" key="9">
    <source>
        <dbReference type="EMBL" id="KYQ59538.1"/>
    </source>
</evidence>
<dbReference type="GO" id="GO:0006281">
    <property type="term" value="P:DNA repair"/>
    <property type="evidence" value="ECO:0007669"/>
    <property type="project" value="UniProtKB-KW"/>
</dbReference>
<evidence type="ECO:0000256" key="8">
    <source>
        <dbReference type="SAM" id="MobiDB-lite"/>
    </source>
</evidence>
<accession>A0A151XGW3</accession>
<feature type="compositionally biased region" description="Polar residues" evidence="8">
    <location>
        <begin position="30"/>
        <end position="39"/>
    </location>
</feature>
<sequence>MDVEKNRFCKPSSLEGRLRLRKNDKESTDNKVLSNNNESNMDDTACTSQPPLDDSILDFKSPKRIHSMQSKVINSNRFPDKAKKKVLHSKPKIIMNEKRSKSGKPLQNKKIFRDVQQPLIESSFFKSEKKEIESPQSSTAMKTAFVCPLCLKNLKDENSQAIHMKSCAAKNNVSTKKLMDAVELQERQAAERKSLGLLSAPILQDKKKSVPRKIASHDDPDLQLALALSKSLYEKEEMEEWDEVQIVAISSNPSVSDNNAECPQKATLQNFGFSSSRNVLPTNNLPISKTKKRKLIEPTILQRRTAVERERILTERIAEILMGYKDFTQRSQEKVEESNDVKERIDIKSQLLQQLRQIENTLWDRTKLILTKDVFYVKQLSPQITPLEKKEQKSNKTLLQGSVNDDLHLLENNYASVKNLCVLQNEKDTSMKLSEEMNFRSNTSAKRETSASPDMFDETFVMKHSDKSTVHSKDLEDSNIHVLLNLLKQDADVDICSQKLSTAKSQNAECLELDKSTSTCLKNLKQSVEIDPDVESNSLKFSTDNMHKNFLIDTSESSKSRCSQDRLSKVTKQKSNLTLFIEEIQKENAESDALINATEMECSVQISPIKHKNPFCIDKHDNSNLQSYDNDVEQSVDTEKKPGRLSIIEQRMQSYAAKNPEFYSRLSNEDVEDVKQTNNSHIDSILSKKIIESSHNNILNCTQNFTSSDEKNVLEQVTTVPAVCSQYTETINRSLTETIFDIETNEEEISMYSKYMRDHKDNSIAKYRRAINRNKSDNNLSNKNTLSDSHNEDSNVSEPEKDDILTQSVLTQKDVDVIISSDSDVESISSYVSHILENNDSNRENIISHSLQQSRKEIESNEQDTTNENNSQSFEINKFLKAMTYSEEEKDINSAKSNPDKLNTTEITSVTQKYKLNELNDAQKKESIPSPIMVSSSPDFLNNESCSPILHMESLLQGKLCTENVSGLEACTLRKSANFSLDFEDDIYLANVDIDKYEKQHILEKSRSFNISSMREFNNSVRRSNNKNNHENIKGKDIAANDYGNLDNNVATQNFTSIKKFKRKSLSEGQINTNRLRNQGTTSTNISRQFQCNYIQNIGNAKTPKITDKDVTPPPVYNDMNTPELHKEMKKYGLKVQKRSRAVKLLTHIYNELHPLVPEKTIKQQVTEISSDEDEEPPPKKRNVDDNSLEKSSNSEDSENELPCSQYSNDSVSPTKETLNKEMEFYETESSSVLENSSNITEAFMKLININKDLHNKILQYEPVNIDHLRCMLQTHGFKCKLPNLMSFLDQQCITFYSPEQNAKRTHRKA</sequence>
<evidence type="ECO:0000256" key="3">
    <source>
        <dbReference type="ARBA" id="ARBA00022763"/>
    </source>
</evidence>
<dbReference type="InterPro" id="IPR018574">
    <property type="entry name" value="Structure-sp_endonuc_su_Slx4"/>
</dbReference>
<evidence type="ECO:0000256" key="5">
    <source>
        <dbReference type="ARBA" id="ARBA00023204"/>
    </source>
</evidence>
<organism evidence="9 10">
    <name type="scientific">Mycetomoellerius zeteki</name>
    <dbReference type="NCBI Taxonomy" id="64791"/>
    <lineage>
        <taxon>Eukaryota</taxon>
        <taxon>Metazoa</taxon>
        <taxon>Ecdysozoa</taxon>
        <taxon>Arthropoda</taxon>
        <taxon>Hexapoda</taxon>
        <taxon>Insecta</taxon>
        <taxon>Pterygota</taxon>
        <taxon>Neoptera</taxon>
        <taxon>Endopterygota</taxon>
        <taxon>Hymenoptera</taxon>
        <taxon>Apocrita</taxon>
        <taxon>Aculeata</taxon>
        <taxon>Formicoidea</taxon>
        <taxon>Formicidae</taxon>
        <taxon>Myrmicinae</taxon>
        <taxon>Mycetomoellerius</taxon>
    </lineage>
</organism>
<keyword evidence="6" id="KW-0539">Nucleus</keyword>
<keyword evidence="9" id="KW-0540">Nuclease</keyword>
<name>A0A151XGW3_9HYME</name>
<feature type="compositionally biased region" description="Basic and acidic residues" evidence="8">
    <location>
        <begin position="789"/>
        <end position="804"/>
    </location>
</feature>
<gene>
    <name evidence="9" type="ORF">ALC60_01523</name>
</gene>
<keyword evidence="9" id="KW-0378">Hydrolase</keyword>
<keyword evidence="5" id="KW-0234">DNA repair</keyword>
<dbReference type="EMBL" id="KQ982169">
    <property type="protein sequence ID" value="KYQ59538.1"/>
    <property type="molecule type" value="Genomic_DNA"/>
</dbReference>
<dbReference type="GO" id="GO:0004519">
    <property type="term" value="F:endonuclease activity"/>
    <property type="evidence" value="ECO:0007669"/>
    <property type="project" value="UniProtKB-KW"/>
</dbReference>
<dbReference type="GO" id="GO:0006260">
    <property type="term" value="P:DNA replication"/>
    <property type="evidence" value="ECO:0007669"/>
    <property type="project" value="InterPro"/>
</dbReference>
<feature type="region of interest" description="Disordered" evidence="8">
    <location>
        <begin position="1165"/>
        <end position="1216"/>
    </location>
</feature>
<feature type="compositionally biased region" description="Basic and acidic residues" evidence="8">
    <location>
        <begin position="16"/>
        <end position="29"/>
    </location>
</feature>
<comment type="subcellular location">
    <subcellularLocation>
        <location evidence="1">Nucleus</location>
    </subcellularLocation>
</comment>
<feature type="compositionally biased region" description="Polar residues" evidence="8">
    <location>
        <begin position="1203"/>
        <end position="1216"/>
    </location>
</feature>
<proteinExistence type="inferred from homology"/>
<evidence type="ECO:0000256" key="6">
    <source>
        <dbReference type="ARBA" id="ARBA00023242"/>
    </source>
</evidence>